<protein>
    <submittedName>
        <fullName evidence="7">YihY/virulence factor BrkB family protein</fullName>
    </submittedName>
</protein>
<reference evidence="7" key="1">
    <citation type="submission" date="2022-07" db="EMBL/GenBank/DDBJ databases">
        <title>Description and genome-wide analysis of Profundicola chukchiensis gen. nov., sp. nov., marine bacteria isolated from bottom sediments of the Chukchi Sea.</title>
        <authorList>
            <person name="Romanenko L."/>
            <person name="Otstavnykh N."/>
            <person name="Kurilenko V."/>
            <person name="Eremeev V."/>
            <person name="Velansky P."/>
            <person name="Mikhailov V."/>
            <person name="Isaeva M."/>
        </authorList>
    </citation>
    <scope>NUCLEOTIDE SEQUENCE</scope>
    <source>
        <strain evidence="7">KMM 9713</strain>
    </source>
</reference>
<feature type="transmembrane region" description="Helical" evidence="6">
    <location>
        <begin position="273"/>
        <end position="295"/>
    </location>
</feature>
<dbReference type="Proteomes" id="UP001152599">
    <property type="component" value="Unassembled WGS sequence"/>
</dbReference>
<dbReference type="InterPro" id="IPR017039">
    <property type="entry name" value="Virul_fac_BrkB"/>
</dbReference>
<evidence type="ECO:0000256" key="4">
    <source>
        <dbReference type="ARBA" id="ARBA00022989"/>
    </source>
</evidence>
<sequence>MSFQDKFDNLKIVRRTKVFLKSIQIPTLEGLNLYTLLQIYISGLLRGAITTRAAAISWSLFLSLFPFLLFVYSWIPYLPNFDVIEKSIYEFLVDRIFPQNEADQIENYVSVIARRNTSSFFTISIAIIFATNGINSLMTGFNNTTRRIAGVRERNTIKQYLIALVFTIAVTAFLLVYMWFLIYFLTPSTEILTSMIETEWVVSGVKRVIFFVAGFLFFLTAISFLYFYGVKFDGRFRRMIPGAFLTTLLFFGLTVGFSFYIENFNNYNLLYGSISTLLIVMLFLYASVLIILLGFELNMTLLYAKDRQEVLIKKIQSENDLPYDVMEEELY</sequence>
<dbReference type="RefSeq" id="WP_304421039.1">
    <property type="nucleotide sequence ID" value="NZ_JANCMU010000006.1"/>
</dbReference>
<keyword evidence="2" id="KW-1003">Cell membrane</keyword>
<gene>
    <name evidence="7" type="ORF">NMK71_09690</name>
</gene>
<evidence type="ECO:0000256" key="2">
    <source>
        <dbReference type="ARBA" id="ARBA00022475"/>
    </source>
</evidence>
<keyword evidence="5 6" id="KW-0472">Membrane</keyword>
<feature type="transmembrane region" description="Helical" evidence="6">
    <location>
        <begin position="56"/>
        <end position="75"/>
    </location>
</feature>
<organism evidence="7 8">
    <name type="scientific">Profundicola chukchiensis</name>
    <dbReference type="NCBI Taxonomy" id="2961959"/>
    <lineage>
        <taxon>Bacteria</taxon>
        <taxon>Pseudomonadati</taxon>
        <taxon>Bacteroidota</taxon>
        <taxon>Flavobacteriia</taxon>
        <taxon>Flavobacteriales</taxon>
        <taxon>Weeksellaceae</taxon>
        <taxon>Profundicola</taxon>
    </lineage>
</organism>
<evidence type="ECO:0000256" key="3">
    <source>
        <dbReference type="ARBA" id="ARBA00022692"/>
    </source>
</evidence>
<evidence type="ECO:0000256" key="1">
    <source>
        <dbReference type="ARBA" id="ARBA00004651"/>
    </source>
</evidence>
<dbReference type="PANTHER" id="PTHR30213:SF0">
    <property type="entry name" value="UPF0761 MEMBRANE PROTEIN YIHY"/>
    <property type="match status" value="1"/>
</dbReference>
<dbReference type="EMBL" id="JANCMU010000006">
    <property type="protein sequence ID" value="MDG4946688.1"/>
    <property type="molecule type" value="Genomic_DNA"/>
</dbReference>
<dbReference type="PIRSF" id="PIRSF035875">
    <property type="entry name" value="RNase_BN"/>
    <property type="match status" value="1"/>
</dbReference>
<evidence type="ECO:0000256" key="6">
    <source>
        <dbReference type="SAM" id="Phobius"/>
    </source>
</evidence>
<evidence type="ECO:0000256" key="5">
    <source>
        <dbReference type="ARBA" id="ARBA00023136"/>
    </source>
</evidence>
<dbReference type="AlphaFoldDB" id="A0A9X4MXG9"/>
<dbReference type="Pfam" id="PF03631">
    <property type="entry name" value="Virul_fac_BrkB"/>
    <property type="match status" value="1"/>
</dbReference>
<proteinExistence type="predicted"/>
<feature type="transmembrane region" description="Helical" evidence="6">
    <location>
        <begin position="208"/>
        <end position="228"/>
    </location>
</feature>
<dbReference type="NCBIfam" id="TIGR00765">
    <property type="entry name" value="yihY_not_rbn"/>
    <property type="match status" value="1"/>
</dbReference>
<feature type="transmembrane region" description="Helical" evidence="6">
    <location>
        <begin position="120"/>
        <end position="139"/>
    </location>
</feature>
<evidence type="ECO:0000313" key="7">
    <source>
        <dbReference type="EMBL" id="MDG4946688.1"/>
    </source>
</evidence>
<feature type="transmembrane region" description="Helical" evidence="6">
    <location>
        <begin position="240"/>
        <end position="261"/>
    </location>
</feature>
<dbReference type="GO" id="GO:0005886">
    <property type="term" value="C:plasma membrane"/>
    <property type="evidence" value="ECO:0007669"/>
    <property type="project" value="UniProtKB-SubCell"/>
</dbReference>
<feature type="transmembrane region" description="Helical" evidence="6">
    <location>
        <begin position="160"/>
        <end position="185"/>
    </location>
</feature>
<comment type="caution">
    <text evidence="7">The sequence shown here is derived from an EMBL/GenBank/DDBJ whole genome shotgun (WGS) entry which is preliminary data.</text>
</comment>
<evidence type="ECO:0000313" key="8">
    <source>
        <dbReference type="Proteomes" id="UP001152599"/>
    </source>
</evidence>
<comment type="subcellular location">
    <subcellularLocation>
        <location evidence="1">Cell membrane</location>
        <topology evidence="1">Multi-pass membrane protein</topology>
    </subcellularLocation>
</comment>
<dbReference type="PANTHER" id="PTHR30213">
    <property type="entry name" value="INNER MEMBRANE PROTEIN YHJD"/>
    <property type="match status" value="1"/>
</dbReference>
<keyword evidence="4 6" id="KW-1133">Transmembrane helix</keyword>
<accession>A0A9X4MXG9</accession>
<name>A0A9X4MXG9_9FLAO</name>
<keyword evidence="3 6" id="KW-0812">Transmembrane</keyword>
<keyword evidence="8" id="KW-1185">Reference proteome</keyword>